<evidence type="ECO:0000313" key="1">
    <source>
        <dbReference type="EMBL" id="AYV84167.1"/>
    </source>
</evidence>
<protein>
    <submittedName>
        <fullName evidence="1">Uncharacterized protein</fullName>
    </submittedName>
</protein>
<dbReference type="EMBL" id="MK072400">
    <property type="protein sequence ID" value="AYV84167.1"/>
    <property type="molecule type" value="Genomic_DNA"/>
</dbReference>
<reference evidence="1" key="1">
    <citation type="submission" date="2018-10" db="EMBL/GenBank/DDBJ databases">
        <title>Hidden diversity of soil giant viruses.</title>
        <authorList>
            <person name="Schulz F."/>
            <person name="Alteio L."/>
            <person name="Goudeau D."/>
            <person name="Ryan E.M."/>
            <person name="Malmstrom R.R."/>
            <person name="Blanchard J."/>
            <person name="Woyke T."/>
        </authorList>
    </citation>
    <scope>NUCLEOTIDE SEQUENCE</scope>
    <source>
        <strain evidence="1">HYV1</strain>
    </source>
</reference>
<proteinExistence type="predicted"/>
<accession>A0A3G5AA96</accession>
<sequence length="43" mass="5207">MNKPVKKYKEQRNKSLGKMKGKLKRRYFDLKNIIEVGKLKKIE</sequence>
<gene>
    <name evidence="1" type="ORF">Hyperionvirus18_43</name>
</gene>
<name>A0A3G5AA96_9VIRU</name>
<organism evidence="1">
    <name type="scientific">Hyperionvirus sp</name>
    <dbReference type="NCBI Taxonomy" id="2487770"/>
    <lineage>
        <taxon>Viruses</taxon>
        <taxon>Varidnaviria</taxon>
        <taxon>Bamfordvirae</taxon>
        <taxon>Nucleocytoviricota</taxon>
        <taxon>Megaviricetes</taxon>
        <taxon>Imitervirales</taxon>
        <taxon>Mimiviridae</taxon>
        <taxon>Klosneuvirinae</taxon>
    </lineage>
</organism>